<dbReference type="GO" id="GO:0006269">
    <property type="term" value="P:DNA replication, synthesis of primer"/>
    <property type="evidence" value="ECO:0007669"/>
    <property type="project" value="TreeGrafter"/>
</dbReference>
<dbReference type="Pfam" id="PF01807">
    <property type="entry name" value="Zn_ribbon_DnaG"/>
    <property type="match status" value="1"/>
</dbReference>
<organism evidence="5 6">
    <name type="scientific">Bacteroides eggerthii</name>
    <dbReference type="NCBI Taxonomy" id="28111"/>
    <lineage>
        <taxon>Bacteria</taxon>
        <taxon>Pseudomonadati</taxon>
        <taxon>Bacteroidota</taxon>
        <taxon>Bacteroidia</taxon>
        <taxon>Bacteroidales</taxon>
        <taxon>Bacteroidaceae</taxon>
        <taxon>Bacteroides</taxon>
    </lineage>
</organism>
<dbReference type="STRING" id="483216.BACEGG_00545"/>
<dbReference type="Proteomes" id="UP000254424">
    <property type="component" value="Unassembled WGS sequence"/>
</dbReference>
<dbReference type="RefSeq" id="WP_004288825.1">
    <property type="nucleotide sequence ID" value="NZ_CABKNQ010000020.1"/>
</dbReference>
<keyword evidence="2" id="KW-0863">Zinc-finger</keyword>
<dbReference type="Gene3D" id="3.40.1360.10">
    <property type="match status" value="1"/>
</dbReference>
<evidence type="ECO:0000256" key="1">
    <source>
        <dbReference type="ARBA" id="ARBA00022723"/>
    </source>
</evidence>
<dbReference type="GO" id="GO:0005737">
    <property type="term" value="C:cytoplasm"/>
    <property type="evidence" value="ECO:0007669"/>
    <property type="project" value="TreeGrafter"/>
</dbReference>
<dbReference type="OrthoDB" id="8536512at2"/>
<dbReference type="PANTHER" id="PTHR30313:SF2">
    <property type="entry name" value="DNA PRIMASE"/>
    <property type="match status" value="1"/>
</dbReference>
<dbReference type="GO" id="GO:0008270">
    <property type="term" value="F:zinc ion binding"/>
    <property type="evidence" value="ECO:0007669"/>
    <property type="project" value="UniProtKB-KW"/>
</dbReference>
<dbReference type="InterPro" id="IPR036977">
    <property type="entry name" value="DNA_primase_Znf_CHC2"/>
</dbReference>
<dbReference type="Pfam" id="PF13155">
    <property type="entry name" value="Toprim_2"/>
    <property type="match status" value="1"/>
</dbReference>
<protein>
    <submittedName>
        <fullName evidence="5">DNA primase</fullName>
    </submittedName>
</protein>
<evidence type="ECO:0000313" key="5">
    <source>
        <dbReference type="EMBL" id="SUV43931.1"/>
    </source>
</evidence>
<feature type="domain" description="Zinc finger CHC2-type" evidence="4">
    <location>
        <begin position="35"/>
        <end position="84"/>
    </location>
</feature>
<evidence type="ECO:0000256" key="2">
    <source>
        <dbReference type="ARBA" id="ARBA00022771"/>
    </source>
</evidence>
<dbReference type="SUPFAM" id="SSF56731">
    <property type="entry name" value="DNA primase core"/>
    <property type="match status" value="1"/>
</dbReference>
<accession>A0A380ZBA2</accession>
<gene>
    <name evidence="5" type="ORF">NCTC11155_03340</name>
</gene>
<dbReference type="EMBL" id="UFSX01000002">
    <property type="protein sequence ID" value="SUV43931.1"/>
    <property type="molecule type" value="Genomic_DNA"/>
</dbReference>
<dbReference type="GeneID" id="93071938"/>
<evidence type="ECO:0000313" key="6">
    <source>
        <dbReference type="Proteomes" id="UP000254424"/>
    </source>
</evidence>
<evidence type="ECO:0000259" key="4">
    <source>
        <dbReference type="SMART" id="SM00400"/>
    </source>
</evidence>
<dbReference type="Gene3D" id="3.90.580.10">
    <property type="entry name" value="Zinc finger, CHC2-type domain"/>
    <property type="match status" value="1"/>
</dbReference>
<dbReference type="InterPro" id="IPR034154">
    <property type="entry name" value="TOPRIM_DnaG/twinkle"/>
</dbReference>
<dbReference type="SMART" id="SM00400">
    <property type="entry name" value="ZnF_CHCC"/>
    <property type="match status" value="1"/>
</dbReference>
<name>A0A380ZBA2_9BACE</name>
<evidence type="ECO:0000256" key="3">
    <source>
        <dbReference type="ARBA" id="ARBA00022833"/>
    </source>
</evidence>
<proteinExistence type="predicted"/>
<dbReference type="InterPro" id="IPR002694">
    <property type="entry name" value="Znf_CHC2"/>
</dbReference>
<keyword evidence="3" id="KW-0862">Zinc</keyword>
<dbReference type="CDD" id="cd01029">
    <property type="entry name" value="TOPRIM_primases"/>
    <property type="match status" value="1"/>
</dbReference>
<dbReference type="GO" id="GO:0003677">
    <property type="term" value="F:DNA binding"/>
    <property type="evidence" value="ECO:0007669"/>
    <property type="project" value="InterPro"/>
</dbReference>
<dbReference type="SUPFAM" id="SSF57783">
    <property type="entry name" value="Zinc beta-ribbon"/>
    <property type="match status" value="1"/>
</dbReference>
<reference evidence="5 6" key="1">
    <citation type="submission" date="2018-06" db="EMBL/GenBank/DDBJ databases">
        <authorList>
            <consortium name="Pathogen Informatics"/>
            <person name="Doyle S."/>
        </authorList>
    </citation>
    <scope>NUCLEOTIDE SEQUENCE [LARGE SCALE GENOMIC DNA]</scope>
    <source>
        <strain evidence="5 6">NCTC11155</strain>
    </source>
</reference>
<dbReference type="GO" id="GO:0003899">
    <property type="term" value="F:DNA-directed RNA polymerase activity"/>
    <property type="evidence" value="ECO:0007669"/>
    <property type="project" value="InterPro"/>
</dbReference>
<sequence>MTSQEANLIPLEDILSYYGHNPSRHFGGYDMYSSPFRRDSSPSFKVFKDENRWYDFGEGTHGRAVDLVMRIENCSFPEAMRRIGEMGLTGQAGATSGQTSVREKKALSGSSMKILGTVPLGNRHLLEYAASRGIDADVIRKYCVEVHYCFEKNPREKYAIGFANDHQGFELRNSMFKGCANAKDITSIAEGNRSCAVFEGFFDLLSFKQYAKDHPELPALRKLDVCVLNSTAIVERSKDFLSRYEKVHAFLDNDGPGREAFRKMQRFLPKGAVLVNESERLYPSCNDFNEFLQKMKCPVSGHEM</sequence>
<dbReference type="AlphaFoldDB" id="A0A380ZBA2"/>
<keyword evidence="1" id="KW-0479">Metal-binding</keyword>
<dbReference type="PANTHER" id="PTHR30313">
    <property type="entry name" value="DNA PRIMASE"/>
    <property type="match status" value="1"/>
</dbReference>
<dbReference type="InterPro" id="IPR050219">
    <property type="entry name" value="DnaG_primase"/>
</dbReference>